<proteinExistence type="predicted"/>
<feature type="region of interest" description="Disordered" evidence="2">
    <location>
        <begin position="101"/>
        <end position="129"/>
    </location>
</feature>
<dbReference type="OMA" id="ELERHCK"/>
<evidence type="ECO:0000313" key="4">
    <source>
        <dbReference type="EnsemblProtists" id="EKX52688"/>
    </source>
</evidence>
<dbReference type="EMBL" id="JH992972">
    <property type="protein sequence ID" value="EKX52688.1"/>
    <property type="molecule type" value="Genomic_DNA"/>
</dbReference>
<evidence type="ECO:0000256" key="1">
    <source>
        <dbReference type="SAM" id="Coils"/>
    </source>
</evidence>
<keyword evidence="5" id="KW-1185">Reference proteome</keyword>
<dbReference type="AlphaFoldDB" id="L1JX58"/>
<evidence type="ECO:0000256" key="2">
    <source>
        <dbReference type="SAM" id="MobiDB-lite"/>
    </source>
</evidence>
<dbReference type="PaxDb" id="55529-EKX52688"/>
<feature type="coiled-coil region" evidence="1">
    <location>
        <begin position="422"/>
        <end position="463"/>
    </location>
</feature>
<feature type="compositionally biased region" description="Low complexity" evidence="2">
    <location>
        <begin position="483"/>
        <end position="493"/>
    </location>
</feature>
<reference evidence="5" key="2">
    <citation type="submission" date="2012-11" db="EMBL/GenBank/DDBJ databases">
        <authorList>
            <person name="Kuo A."/>
            <person name="Curtis B.A."/>
            <person name="Tanifuji G."/>
            <person name="Burki F."/>
            <person name="Gruber A."/>
            <person name="Irimia M."/>
            <person name="Maruyama S."/>
            <person name="Arias M.C."/>
            <person name="Ball S.G."/>
            <person name="Gile G.H."/>
            <person name="Hirakawa Y."/>
            <person name="Hopkins J.F."/>
            <person name="Rensing S.A."/>
            <person name="Schmutz J."/>
            <person name="Symeonidi A."/>
            <person name="Elias M."/>
            <person name="Eveleigh R.J."/>
            <person name="Herman E.K."/>
            <person name="Klute M.J."/>
            <person name="Nakayama T."/>
            <person name="Obornik M."/>
            <person name="Reyes-Prieto A."/>
            <person name="Armbrust E.V."/>
            <person name="Aves S.J."/>
            <person name="Beiko R.G."/>
            <person name="Coutinho P."/>
            <person name="Dacks J.B."/>
            <person name="Durnford D.G."/>
            <person name="Fast N.M."/>
            <person name="Green B.R."/>
            <person name="Grisdale C."/>
            <person name="Hempe F."/>
            <person name="Henrissat B."/>
            <person name="Hoppner M.P."/>
            <person name="Ishida K.-I."/>
            <person name="Kim E."/>
            <person name="Koreny L."/>
            <person name="Kroth P.G."/>
            <person name="Liu Y."/>
            <person name="Malik S.-B."/>
            <person name="Maier U.G."/>
            <person name="McRose D."/>
            <person name="Mock T."/>
            <person name="Neilson J.A."/>
            <person name="Onodera N.T."/>
            <person name="Poole A.M."/>
            <person name="Pritham E.J."/>
            <person name="Richards T.A."/>
            <person name="Rocap G."/>
            <person name="Roy S.W."/>
            <person name="Sarai C."/>
            <person name="Schaack S."/>
            <person name="Shirato S."/>
            <person name="Slamovits C.H."/>
            <person name="Spencer D.F."/>
            <person name="Suzuki S."/>
            <person name="Worden A.Z."/>
            <person name="Zauner S."/>
            <person name="Barry K."/>
            <person name="Bell C."/>
            <person name="Bharti A.K."/>
            <person name="Crow J.A."/>
            <person name="Grimwood J."/>
            <person name="Kramer R."/>
            <person name="Lindquist E."/>
            <person name="Lucas S."/>
            <person name="Salamov A."/>
            <person name="McFadden G.I."/>
            <person name="Lane C.E."/>
            <person name="Keeling P.J."/>
            <person name="Gray M.W."/>
            <person name="Grigoriev I.V."/>
            <person name="Archibald J.M."/>
        </authorList>
    </citation>
    <scope>NUCLEOTIDE SEQUENCE</scope>
    <source>
        <strain evidence="5">CCMP2712</strain>
    </source>
</reference>
<name>L1JX58_GUITC</name>
<organism evidence="3">
    <name type="scientific">Guillardia theta (strain CCMP2712)</name>
    <name type="common">Cryptophyte</name>
    <dbReference type="NCBI Taxonomy" id="905079"/>
    <lineage>
        <taxon>Eukaryota</taxon>
        <taxon>Cryptophyceae</taxon>
        <taxon>Pyrenomonadales</taxon>
        <taxon>Geminigeraceae</taxon>
        <taxon>Guillardia</taxon>
    </lineage>
</organism>
<feature type="compositionally biased region" description="Polar residues" evidence="2">
    <location>
        <begin position="523"/>
        <end position="532"/>
    </location>
</feature>
<feature type="coiled-coil region" evidence="1">
    <location>
        <begin position="184"/>
        <end position="358"/>
    </location>
</feature>
<gene>
    <name evidence="3" type="ORF">GUITHDRAFT_101846</name>
</gene>
<dbReference type="EnsemblProtists" id="EKX52688">
    <property type="protein sequence ID" value="EKX52688"/>
    <property type="gene ID" value="GUITHDRAFT_101846"/>
</dbReference>
<reference evidence="4" key="3">
    <citation type="submission" date="2015-06" db="UniProtKB">
        <authorList>
            <consortium name="EnsemblProtists"/>
        </authorList>
    </citation>
    <scope>IDENTIFICATION</scope>
</reference>
<reference evidence="3 5" key="1">
    <citation type="journal article" date="2012" name="Nature">
        <title>Algal genomes reveal evolutionary mosaicism and the fate of nucleomorphs.</title>
        <authorList>
            <consortium name="DOE Joint Genome Institute"/>
            <person name="Curtis B.A."/>
            <person name="Tanifuji G."/>
            <person name="Burki F."/>
            <person name="Gruber A."/>
            <person name="Irimia M."/>
            <person name="Maruyama S."/>
            <person name="Arias M.C."/>
            <person name="Ball S.G."/>
            <person name="Gile G.H."/>
            <person name="Hirakawa Y."/>
            <person name="Hopkins J.F."/>
            <person name="Kuo A."/>
            <person name="Rensing S.A."/>
            <person name="Schmutz J."/>
            <person name="Symeonidi A."/>
            <person name="Elias M."/>
            <person name="Eveleigh R.J."/>
            <person name="Herman E.K."/>
            <person name="Klute M.J."/>
            <person name="Nakayama T."/>
            <person name="Obornik M."/>
            <person name="Reyes-Prieto A."/>
            <person name="Armbrust E.V."/>
            <person name="Aves S.J."/>
            <person name="Beiko R.G."/>
            <person name="Coutinho P."/>
            <person name="Dacks J.B."/>
            <person name="Durnford D.G."/>
            <person name="Fast N.M."/>
            <person name="Green B.R."/>
            <person name="Grisdale C.J."/>
            <person name="Hempel F."/>
            <person name="Henrissat B."/>
            <person name="Hoppner M.P."/>
            <person name="Ishida K."/>
            <person name="Kim E."/>
            <person name="Koreny L."/>
            <person name="Kroth P.G."/>
            <person name="Liu Y."/>
            <person name="Malik S.B."/>
            <person name="Maier U.G."/>
            <person name="McRose D."/>
            <person name="Mock T."/>
            <person name="Neilson J.A."/>
            <person name="Onodera N.T."/>
            <person name="Poole A.M."/>
            <person name="Pritham E.J."/>
            <person name="Richards T.A."/>
            <person name="Rocap G."/>
            <person name="Roy S.W."/>
            <person name="Sarai C."/>
            <person name="Schaack S."/>
            <person name="Shirato S."/>
            <person name="Slamovits C.H."/>
            <person name="Spencer D.F."/>
            <person name="Suzuki S."/>
            <person name="Worden A.Z."/>
            <person name="Zauner S."/>
            <person name="Barry K."/>
            <person name="Bell C."/>
            <person name="Bharti A.K."/>
            <person name="Crow J.A."/>
            <person name="Grimwood J."/>
            <person name="Kramer R."/>
            <person name="Lindquist E."/>
            <person name="Lucas S."/>
            <person name="Salamov A."/>
            <person name="McFadden G.I."/>
            <person name="Lane C.E."/>
            <person name="Keeling P.J."/>
            <person name="Gray M.W."/>
            <person name="Grigoriev I.V."/>
            <person name="Archibald J.M."/>
        </authorList>
    </citation>
    <scope>NUCLEOTIDE SEQUENCE</scope>
    <source>
        <strain evidence="3 5">CCMP2712</strain>
    </source>
</reference>
<dbReference type="KEGG" id="gtt:GUITHDRAFT_101846"/>
<keyword evidence="1" id="KW-0175">Coiled coil</keyword>
<sequence length="650" mass="74564">MSSGYEEPEKLMRNHLEFQKLLDQISEQTEISQATSPSRDLRTPGPSEKSSLELGRGHFERSRLHRSDPGHRAFPDGQNLAVQSEIDMLRNIQAARSTFSEQRKAMNDSSWKNETNRRPLNEGSNGNGYVGMEKETQLYTELGYLVQERDILIKERNALQVILNRASDEIKHLVSGEQRHVEELKSWVKQRDQLNRDKIQLEVRASDDADVIRTMLANKSEAERRADSYMREIENLKSKVEEKTNELSKSHSSKESLAQKISNLEDTIGWKDKEINRLEDEVCRLRSDCASAFQGKVDIQDASDAYRELERERDSLLLQLAADREGRIQEMTEDQNERNRLTMELRNAQEELHRVVDANHGMQSVIQEKDEIIARMSQDLESFQTHVSYLEGKVKEQEYEIFATKEELMGVHNENHNNYEKCSCLLQDLARAKEQISSIKSEKERLEKEMRKFSAERDEWAAHQAFLLDNVIASSSSSHRQTSKASPPSSSWKESPKEDDTFHVERSSSKSSLPPPREVQRPSPVTSRSLAVQQELHNRSRKMQALSTQAEYLRGLVERCEANPSSYAASELLLQTHRTLVELDRNTAAEKSNLQEAQAKVKEVTLSEATDVLSVAWRAMALPISHCCTDEDLQSKCLALLTSLQERWNI</sequence>
<dbReference type="RefSeq" id="XP_005839668.1">
    <property type="nucleotide sequence ID" value="XM_005839611.1"/>
</dbReference>
<feature type="region of interest" description="Disordered" evidence="2">
    <location>
        <begin position="29"/>
        <end position="57"/>
    </location>
</feature>
<feature type="compositionally biased region" description="Polar residues" evidence="2">
    <location>
        <begin position="29"/>
        <end position="38"/>
    </location>
</feature>
<feature type="compositionally biased region" description="Basic and acidic residues" evidence="2">
    <location>
        <begin position="494"/>
        <end position="508"/>
    </location>
</feature>
<accession>L1JX58</accession>
<dbReference type="Proteomes" id="UP000011087">
    <property type="component" value="Unassembled WGS sequence"/>
</dbReference>
<evidence type="ECO:0000313" key="3">
    <source>
        <dbReference type="EMBL" id="EKX52688.1"/>
    </source>
</evidence>
<protein>
    <submittedName>
        <fullName evidence="3 4">Uncharacterized protein</fullName>
    </submittedName>
</protein>
<dbReference type="GeneID" id="17309277"/>
<evidence type="ECO:0000313" key="5">
    <source>
        <dbReference type="Proteomes" id="UP000011087"/>
    </source>
</evidence>
<feature type="region of interest" description="Disordered" evidence="2">
    <location>
        <begin position="476"/>
        <end position="544"/>
    </location>
</feature>
<dbReference type="HOGENOM" id="CLU_421788_0_0_1"/>